<dbReference type="AlphaFoldDB" id="A0AAN7GIA8"/>
<protein>
    <submittedName>
        <fullName evidence="1">Uncharacterized protein</fullName>
    </submittedName>
</protein>
<name>A0AAN7GIA8_9MYRT</name>
<proteinExistence type="predicted"/>
<comment type="caution">
    <text evidence="1">The sequence shown here is derived from an EMBL/GenBank/DDBJ whole genome shotgun (WGS) entry which is preliminary data.</text>
</comment>
<dbReference type="Proteomes" id="UP001345219">
    <property type="component" value="Chromosome 9"/>
</dbReference>
<organism evidence="1 2">
    <name type="scientific">Trapa incisa</name>
    <dbReference type="NCBI Taxonomy" id="236973"/>
    <lineage>
        <taxon>Eukaryota</taxon>
        <taxon>Viridiplantae</taxon>
        <taxon>Streptophyta</taxon>
        <taxon>Embryophyta</taxon>
        <taxon>Tracheophyta</taxon>
        <taxon>Spermatophyta</taxon>
        <taxon>Magnoliopsida</taxon>
        <taxon>eudicotyledons</taxon>
        <taxon>Gunneridae</taxon>
        <taxon>Pentapetalae</taxon>
        <taxon>rosids</taxon>
        <taxon>malvids</taxon>
        <taxon>Myrtales</taxon>
        <taxon>Lythraceae</taxon>
        <taxon>Trapa</taxon>
    </lineage>
</organism>
<reference evidence="1 2" key="1">
    <citation type="journal article" date="2023" name="Hortic Res">
        <title>Pangenome of water caltrop reveals structural variations and asymmetric subgenome divergence after allopolyploidization.</title>
        <authorList>
            <person name="Zhang X."/>
            <person name="Chen Y."/>
            <person name="Wang L."/>
            <person name="Yuan Y."/>
            <person name="Fang M."/>
            <person name="Shi L."/>
            <person name="Lu R."/>
            <person name="Comes H.P."/>
            <person name="Ma Y."/>
            <person name="Chen Y."/>
            <person name="Huang G."/>
            <person name="Zhou Y."/>
            <person name="Zheng Z."/>
            <person name="Qiu Y."/>
        </authorList>
    </citation>
    <scope>NUCLEOTIDE SEQUENCE [LARGE SCALE GENOMIC DNA]</scope>
    <source>
        <tissue evidence="1">Roots</tissue>
    </source>
</reference>
<dbReference type="EMBL" id="JAXIOK010000022">
    <property type="protein sequence ID" value="KAK4744958.1"/>
    <property type="molecule type" value="Genomic_DNA"/>
</dbReference>
<evidence type="ECO:0000313" key="1">
    <source>
        <dbReference type="EMBL" id="KAK4744958.1"/>
    </source>
</evidence>
<keyword evidence="2" id="KW-1185">Reference proteome</keyword>
<accession>A0AAN7GIA8</accession>
<gene>
    <name evidence="1" type="ORF">SAY87_011270</name>
</gene>
<evidence type="ECO:0000313" key="2">
    <source>
        <dbReference type="Proteomes" id="UP001345219"/>
    </source>
</evidence>
<sequence>MLAFGSGPGVLGGCRSPDMWMFVWNLTRFGCDGTVWLLCAAVVFSMPASRVKVLQWTDSSQDIALEV</sequence>